<feature type="transmembrane region" description="Helical" evidence="7">
    <location>
        <begin position="546"/>
        <end position="567"/>
    </location>
</feature>
<dbReference type="InterPro" id="IPR020846">
    <property type="entry name" value="MFS_dom"/>
</dbReference>
<dbReference type="FunFam" id="1.20.1720.10:FF:000012">
    <property type="entry name" value="MFS toxin efflux pump (AflT)"/>
    <property type="match status" value="1"/>
</dbReference>
<evidence type="ECO:0000313" key="10">
    <source>
        <dbReference type="Proteomes" id="UP000799438"/>
    </source>
</evidence>
<feature type="transmembrane region" description="Helical" evidence="7">
    <location>
        <begin position="385"/>
        <end position="404"/>
    </location>
</feature>
<dbReference type="GO" id="GO:0022857">
    <property type="term" value="F:transmembrane transporter activity"/>
    <property type="evidence" value="ECO:0007669"/>
    <property type="project" value="InterPro"/>
</dbReference>
<feature type="transmembrane region" description="Helical" evidence="7">
    <location>
        <begin position="411"/>
        <end position="432"/>
    </location>
</feature>
<dbReference type="CDD" id="cd17502">
    <property type="entry name" value="MFS_Azr1_MDR_like"/>
    <property type="match status" value="1"/>
</dbReference>
<evidence type="ECO:0000256" key="6">
    <source>
        <dbReference type="SAM" id="MobiDB-lite"/>
    </source>
</evidence>
<proteinExistence type="predicted"/>
<dbReference type="Gene3D" id="1.20.1250.20">
    <property type="entry name" value="MFS general substrate transporter like domains"/>
    <property type="match status" value="1"/>
</dbReference>
<protein>
    <recommendedName>
        <fullName evidence="8">Major facilitator superfamily (MFS) profile domain-containing protein</fullName>
    </recommendedName>
</protein>
<evidence type="ECO:0000259" key="8">
    <source>
        <dbReference type="PROSITE" id="PS50850"/>
    </source>
</evidence>
<name>A0A6A6BCI6_9PEZI</name>
<dbReference type="PANTHER" id="PTHR23501:SF177">
    <property type="entry name" value="MAJOR FACILITATOR SUPERFAMILY (MFS) PROFILE DOMAIN-CONTAINING PROTEIN-RELATED"/>
    <property type="match status" value="1"/>
</dbReference>
<evidence type="ECO:0000256" key="4">
    <source>
        <dbReference type="ARBA" id="ARBA00022989"/>
    </source>
</evidence>
<organism evidence="9 10">
    <name type="scientific">Aplosporella prunicola CBS 121167</name>
    <dbReference type="NCBI Taxonomy" id="1176127"/>
    <lineage>
        <taxon>Eukaryota</taxon>
        <taxon>Fungi</taxon>
        <taxon>Dikarya</taxon>
        <taxon>Ascomycota</taxon>
        <taxon>Pezizomycotina</taxon>
        <taxon>Dothideomycetes</taxon>
        <taxon>Dothideomycetes incertae sedis</taxon>
        <taxon>Botryosphaeriales</taxon>
        <taxon>Aplosporellaceae</taxon>
        <taxon>Aplosporella</taxon>
    </lineage>
</organism>
<dbReference type="AlphaFoldDB" id="A0A6A6BCI6"/>
<evidence type="ECO:0000256" key="2">
    <source>
        <dbReference type="ARBA" id="ARBA00022448"/>
    </source>
</evidence>
<reference evidence="9" key="1">
    <citation type="journal article" date="2020" name="Stud. Mycol.">
        <title>101 Dothideomycetes genomes: a test case for predicting lifestyles and emergence of pathogens.</title>
        <authorList>
            <person name="Haridas S."/>
            <person name="Albert R."/>
            <person name="Binder M."/>
            <person name="Bloem J."/>
            <person name="Labutti K."/>
            <person name="Salamov A."/>
            <person name="Andreopoulos B."/>
            <person name="Baker S."/>
            <person name="Barry K."/>
            <person name="Bills G."/>
            <person name="Bluhm B."/>
            <person name="Cannon C."/>
            <person name="Castanera R."/>
            <person name="Culley D."/>
            <person name="Daum C."/>
            <person name="Ezra D."/>
            <person name="Gonzalez J."/>
            <person name="Henrissat B."/>
            <person name="Kuo A."/>
            <person name="Liang C."/>
            <person name="Lipzen A."/>
            <person name="Lutzoni F."/>
            <person name="Magnuson J."/>
            <person name="Mondo S."/>
            <person name="Nolan M."/>
            <person name="Ohm R."/>
            <person name="Pangilinan J."/>
            <person name="Park H.-J."/>
            <person name="Ramirez L."/>
            <person name="Alfaro M."/>
            <person name="Sun H."/>
            <person name="Tritt A."/>
            <person name="Yoshinaga Y."/>
            <person name="Zwiers L.-H."/>
            <person name="Turgeon B."/>
            <person name="Goodwin S."/>
            <person name="Spatafora J."/>
            <person name="Crous P."/>
            <person name="Grigoriev I."/>
        </authorList>
    </citation>
    <scope>NUCLEOTIDE SEQUENCE</scope>
    <source>
        <strain evidence="9">CBS 121167</strain>
    </source>
</reference>
<feature type="transmembrane region" description="Helical" evidence="7">
    <location>
        <begin position="276"/>
        <end position="295"/>
    </location>
</feature>
<dbReference type="SUPFAM" id="SSF103473">
    <property type="entry name" value="MFS general substrate transporter"/>
    <property type="match status" value="1"/>
</dbReference>
<feature type="transmembrane region" description="Helical" evidence="7">
    <location>
        <begin position="344"/>
        <end position="365"/>
    </location>
</feature>
<evidence type="ECO:0000256" key="5">
    <source>
        <dbReference type="ARBA" id="ARBA00023136"/>
    </source>
</evidence>
<dbReference type="Gene3D" id="1.20.1720.10">
    <property type="entry name" value="Multidrug resistance protein D"/>
    <property type="match status" value="1"/>
</dbReference>
<dbReference type="GO" id="GO:0005886">
    <property type="term" value="C:plasma membrane"/>
    <property type="evidence" value="ECO:0007669"/>
    <property type="project" value="TreeGrafter"/>
</dbReference>
<keyword evidence="5 7" id="KW-0472">Membrane</keyword>
<dbReference type="InterPro" id="IPR011701">
    <property type="entry name" value="MFS"/>
</dbReference>
<evidence type="ECO:0000256" key="7">
    <source>
        <dbReference type="SAM" id="Phobius"/>
    </source>
</evidence>
<feature type="transmembrane region" description="Helical" evidence="7">
    <location>
        <begin position="201"/>
        <end position="222"/>
    </location>
</feature>
<feature type="transmembrane region" description="Helical" evidence="7">
    <location>
        <begin position="78"/>
        <end position="104"/>
    </location>
</feature>
<dbReference type="Pfam" id="PF07690">
    <property type="entry name" value="MFS_1"/>
    <property type="match status" value="1"/>
</dbReference>
<feature type="region of interest" description="Disordered" evidence="6">
    <location>
        <begin position="1"/>
        <end position="47"/>
    </location>
</feature>
<keyword evidence="3 7" id="KW-0812">Transmembrane</keyword>
<dbReference type="FunFam" id="1.20.1250.20:FF:000196">
    <property type="entry name" value="MFS toxin efflux pump (AflT)"/>
    <property type="match status" value="1"/>
</dbReference>
<evidence type="ECO:0000313" key="9">
    <source>
        <dbReference type="EMBL" id="KAF2141776.1"/>
    </source>
</evidence>
<feature type="compositionally biased region" description="Polar residues" evidence="6">
    <location>
        <begin position="22"/>
        <end position="31"/>
    </location>
</feature>
<sequence length="581" mass="61767">MADIKGKRTDHNLKAPPHSPRGAQTPSNKSRLTLDDNKDSVFEDEKVRSSIDIETAPTGKTQEPEPLEAVEYPRGMKLFFILIAVILSIFLVALDMTIVATAIPRITDEFKSLDQVGWYGSAFFLTVAAFQSTWGKAYKYFPLKTAFLCSIAVFELGSLICAVAKNSTALIVGRAIAGAGGAGIAAGAYTIIAFTAPPGQAAAFTGILGAVYSIASVVGPLLGGAFTDNVSWRWCFYINLPIGGVSAAIVFFWFHTPSTAKPVEAPLKEKILQMDPVGTGVLIAAFTCLILALQWGGTTKPWDSADVIGVLVGFGVIIIAFVVFEWWLDDRALMVPRLLKQKTIMLLSAFQFFNSGLFMLLLYYLPIYFQVVSDVSAAQSGIRNLPFILGIALLTIASGGIITVTGHYLPLILLGSILGTVGAGLIYTLGLHSPSSEWIGYQALAGIGSGLGIQVPIIVGQGIVDPIDVSSITAIIIFWQTVAGAIFVSVGQSLFANELISSVKKNLPGVNPGLVVSTGATELRHVFGPDQLPAVIRSYMDGLKNAYVLGIALEGVAVLIVFIMLVVDRRVLKKGHVGGAA</sequence>
<feature type="compositionally biased region" description="Basic and acidic residues" evidence="6">
    <location>
        <begin position="32"/>
        <end position="47"/>
    </location>
</feature>
<comment type="subcellular location">
    <subcellularLocation>
        <location evidence="1">Membrane</location>
        <topology evidence="1">Multi-pass membrane protein</topology>
    </subcellularLocation>
</comment>
<feature type="transmembrane region" description="Helical" evidence="7">
    <location>
        <begin position="438"/>
        <end position="460"/>
    </location>
</feature>
<feature type="transmembrane region" description="Helical" evidence="7">
    <location>
        <begin position="116"/>
        <end position="134"/>
    </location>
</feature>
<keyword evidence="10" id="KW-1185">Reference proteome</keyword>
<feature type="compositionally biased region" description="Basic and acidic residues" evidence="6">
    <location>
        <begin position="1"/>
        <end position="13"/>
    </location>
</feature>
<dbReference type="OrthoDB" id="10021397at2759"/>
<dbReference type="Proteomes" id="UP000799438">
    <property type="component" value="Unassembled WGS sequence"/>
</dbReference>
<feature type="transmembrane region" description="Helical" evidence="7">
    <location>
        <begin position="307"/>
        <end position="328"/>
    </location>
</feature>
<feature type="transmembrane region" description="Helical" evidence="7">
    <location>
        <begin position="472"/>
        <end position="495"/>
    </location>
</feature>
<dbReference type="PROSITE" id="PS50850">
    <property type="entry name" value="MFS"/>
    <property type="match status" value="1"/>
</dbReference>
<dbReference type="GeneID" id="54300694"/>
<accession>A0A6A6BCI6</accession>
<evidence type="ECO:0000256" key="1">
    <source>
        <dbReference type="ARBA" id="ARBA00004141"/>
    </source>
</evidence>
<evidence type="ECO:0000256" key="3">
    <source>
        <dbReference type="ARBA" id="ARBA00022692"/>
    </source>
</evidence>
<dbReference type="RefSeq" id="XP_033397488.1">
    <property type="nucleotide sequence ID" value="XM_033543197.1"/>
</dbReference>
<dbReference type="EMBL" id="ML995486">
    <property type="protein sequence ID" value="KAF2141776.1"/>
    <property type="molecule type" value="Genomic_DNA"/>
</dbReference>
<dbReference type="InterPro" id="IPR036259">
    <property type="entry name" value="MFS_trans_sf"/>
</dbReference>
<gene>
    <name evidence="9" type="ORF">K452DRAFT_308840</name>
</gene>
<dbReference type="PANTHER" id="PTHR23501">
    <property type="entry name" value="MAJOR FACILITATOR SUPERFAMILY"/>
    <property type="match status" value="1"/>
</dbReference>
<keyword evidence="4 7" id="KW-1133">Transmembrane helix</keyword>
<feature type="transmembrane region" description="Helical" evidence="7">
    <location>
        <begin position="234"/>
        <end position="255"/>
    </location>
</feature>
<feature type="transmembrane region" description="Helical" evidence="7">
    <location>
        <begin position="146"/>
        <end position="165"/>
    </location>
</feature>
<feature type="domain" description="Major facilitator superfamily (MFS) profile" evidence="8">
    <location>
        <begin position="81"/>
        <end position="569"/>
    </location>
</feature>
<keyword evidence="2" id="KW-0813">Transport</keyword>
<feature type="transmembrane region" description="Helical" evidence="7">
    <location>
        <begin position="171"/>
        <end position="194"/>
    </location>
</feature>